<sequence length="87" mass="10044">MTDAFVKILTQVVTRGQYSLTQMLEKLHVLWVQNLLSDEELETLTALAQTSVDPDYREPKRIEERVSALEIESVNTMLALTELYEMI</sequence>
<evidence type="ECO:0000313" key="2">
    <source>
        <dbReference type="Proteomes" id="UP001489509"/>
    </source>
</evidence>
<protein>
    <submittedName>
        <fullName evidence="1">Uncharacterized protein</fullName>
    </submittedName>
</protein>
<comment type="caution">
    <text evidence="1">The sequence shown here is derived from an EMBL/GenBank/DDBJ whole genome shotgun (WGS) entry which is preliminary data.</text>
</comment>
<name>A0ABV1DZF4_9FIRM</name>
<organism evidence="1 2">
    <name type="scientific">Solibaculum intestinale</name>
    <dbReference type="NCBI Taxonomy" id="3133165"/>
    <lineage>
        <taxon>Bacteria</taxon>
        <taxon>Bacillati</taxon>
        <taxon>Bacillota</taxon>
        <taxon>Clostridia</taxon>
        <taxon>Eubacteriales</taxon>
        <taxon>Oscillospiraceae</taxon>
        <taxon>Solibaculum</taxon>
    </lineage>
</organism>
<reference evidence="1 2" key="1">
    <citation type="submission" date="2024-03" db="EMBL/GenBank/DDBJ databases">
        <title>Human intestinal bacterial collection.</title>
        <authorList>
            <person name="Pauvert C."/>
            <person name="Hitch T.C.A."/>
            <person name="Clavel T."/>
        </authorList>
    </citation>
    <scope>NUCLEOTIDE SEQUENCE [LARGE SCALE GENOMIC DNA]</scope>
    <source>
        <strain evidence="1 2">CLA-JM-H44</strain>
    </source>
</reference>
<accession>A0ABV1DZF4</accession>
<gene>
    <name evidence="1" type="ORF">WMO26_06215</name>
</gene>
<evidence type="ECO:0000313" key="1">
    <source>
        <dbReference type="EMBL" id="MEQ2440419.1"/>
    </source>
</evidence>
<dbReference type="EMBL" id="JBBMFD010000008">
    <property type="protein sequence ID" value="MEQ2440419.1"/>
    <property type="molecule type" value="Genomic_DNA"/>
</dbReference>
<keyword evidence="2" id="KW-1185">Reference proteome</keyword>
<proteinExistence type="predicted"/>
<dbReference type="RefSeq" id="WP_349218967.1">
    <property type="nucleotide sequence ID" value="NZ_JBBMFD010000008.1"/>
</dbReference>
<dbReference type="Proteomes" id="UP001489509">
    <property type="component" value="Unassembled WGS sequence"/>
</dbReference>